<comment type="similarity">
    <text evidence="1">Belongs to the GDA1/CD39 NTPase family.</text>
</comment>
<keyword evidence="2" id="KW-0378">Hydrolase</keyword>
<comment type="caution">
    <text evidence="6">The sequence shown here is derived from an EMBL/GenBank/DDBJ whole genome shotgun (WGS) entry which is preliminary data.</text>
</comment>
<dbReference type="Proteomes" id="UP000886885">
    <property type="component" value="Chromosome 15A"/>
</dbReference>
<dbReference type="GO" id="GO:0009134">
    <property type="term" value="P:nucleoside diphosphate catabolic process"/>
    <property type="evidence" value="ECO:0007669"/>
    <property type="project" value="TreeGrafter"/>
</dbReference>
<keyword evidence="4" id="KW-0067">ATP-binding</keyword>
<dbReference type="Pfam" id="PF01150">
    <property type="entry name" value="GDA1_CD39"/>
    <property type="match status" value="1"/>
</dbReference>
<feature type="transmembrane region" description="Helical" evidence="5">
    <location>
        <begin position="21"/>
        <end position="42"/>
    </location>
</feature>
<accession>A0A8X8C956</accession>
<dbReference type="AlphaFoldDB" id="A0A8X8C956"/>
<feature type="binding site" evidence="4">
    <location>
        <begin position="232"/>
        <end position="236"/>
    </location>
    <ligand>
        <name>ATP</name>
        <dbReference type="ChEBI" id="CHEBI:30616"/>
    </ligand>
</feature>
<evidence type="ECO:0000256" key="5">
    <source>
        <dbReference type="SAM" id="Phobius"/>
    </source>
</evidence>
<gene>
    <name evidence="6" type="ORF">POTOM_049458</name>
</gene>
<protein>
    <recommendedName>
        <fullName evidence="8">Apyrase 7</fullName>
    </recommendedName>
</protein>
<dbReference type="GO" id="GO:0017110">
    <property type="term" value="F:nucleoside diphosphate phosphatase activity"/>
    <property type="evidence" value="ECO:0007669"/>
    <property type="project" value="TreeGrafter"/>
</dbReference>
<dbReference type="GO" id="GO:0016020">
    <property type="term" value="C:membrane"/>
    <property type="evidence" value="ECO:0007669"/>
    <property type="project" value="TreeGrafter"/>
</dbReference>
<keyword evidence="5" id="KW-1133">Transmembrane helix</keyword>
<keyword evidence="5" id="KW-0472">Membrane</keyword>
<dbReference type="GO" id="GO:0005524">
    <property type="term" value="F:ATP binding"/>
    <property type="evidence" value="ECO:0007669"/>
    <property type="project" value="UniProtKB-KW"/>
</dbReference>
<evidence type="ECO:0000256" key="3">
    <source>
        <dbReference type="PIRSR" id="PIRSR600407-1"/>
    </source>
</evidence>
<dbReference type="InterPro" id="IPR000407">
    <property type="entry name" value="GDA1_CD39_NTPase"/>
</dbReference>
<evidence type="ECO:0000313" key="6">
    <source>
        <dbReference type="EMBL" id="KAG6747079.1"/>
    </source>
</evidence>
<feature type="active site" description="Proton acceptor" evidence="3">
    <location>
        <position position="201"/>
    </location>
</feature>
<sequence>MEPKSPSKLYLHIMGFSHYKWILKICGVCIVILLLLLGVYFASNKAGKAVVTSGFYHYTVVVDCGSTGTRVNVFKWWKPASLSNWDLPILVHSYPDNSTQSLSRGSSCKYHCVQTEPGLDKFVGNSTGVRLSLEPLILRAEQWVPRERHGDTPIFVLATAGLRRLLIEDARQVLDDVEDVVKEHSFVSKKSWIRVLSGKEEAYYGWVALNYKMGSLGNSSMGPTLGLLDLGGSSLQVVMEVHGGGRNDANLIRSKIGLVEHYILAFSLSSFGLNEAFDRTVAMLSQVQPDGGGNNERYEVRHPCLGFGFQRNYSCYVCDGMNAPYQKNLSIQTHKSEFSNTHLVGDPDWEICKGIARAAALNLSSLDWSQPTNLNNCKTGLSSFGSGTLNLIAGTHPSRRFHALSGFFAVHNMLDLAPIANLTKIWEKGQQMCSKSWSDSSNTSGNQNNIGKYCFRVPYMASLIEDALCLGDKEIVFGPGDLSWTLGASLVEVEKPWPSSTETTILSLKSKEVYIPPSFCSFYFCLFHLLFTIIKSSCLCRARRFLLSDYLCHLMFILNSVQTNVWSQQHELTELSVGFVVQE</sequence>
<organism evidence="6 7">
    <name type="scientific">Populus tomentosa</name>
    <name type="common">Chinese white poplar</name>
    <dbReference type="NCBI Taxonomy" id="118781"/>
    <lineage>
        <taxon>Eukaryota</taxon>
        <taxon>Viridiplantae</taxon>
        <taxon>Streptophyta</taxon>
        <taxon>Embryophyta</taxon>
        <taxon>Tracheophyta</taxon>
        <taxon>Spermatophyta</taxon>
        <taxon>Magnoliopsida</taxon>
        <taxon>eudicotyledons</taxon>
        <taxon>Gunneridae</taxon>
        <taxon>Pentapetalae</taxon>
        <taxon>rosids</taxon>
        <taxon>fabids</taxon>
        <taxon>Malpighiales</taxon>
        <taxon>Salicaceae</taxon>
        <taxon>Saliceae</taxon>
        <taxon>Populus</taxon>
    </lineage>
</organism>
<evidence type="ECO:0000256" key="1">
    <source>
        <dbReference type="ARBA" id="ARBA00009283"/>
    </source>
</evidence>
<dbReference type="EMBL" id="JAAWWB010000029">
    <property type="protein sequence ID" value="KAG6747079.1"/>
    <property type="molecule type" value="Genomic_DNA"/>
</dbReference>
<evidence type="ECO:0000256" key="2">
    <source>
        <dbReference type="ARBA" id="ARBA00022801"/>
    </source>
</evidence>
<keyword evidence="7" id="KW-1185">Reference proteome</keyword>
<evidence type="ECO:0008006" key="8">
    <source>
        <dbReference type="Google" id="ProtNLM"/>
    </source>
</evidence>
<dbReference type="PANTHER" id="PTHR11782:SF92">
    <property type="entry name" value="APYRASE 7"/>
    <property type="match status" value="1"/>
</dbReference>
<reference evidence="6" key="1">
    <citation type="journal article" date="2020" name="bioRxiv">
        <title>Hybrid origin of Populus tomentosa Carr. identified through genome sequencing and phylogenomic analysis.</title>
        <authorList>
            <person name="An X."/>
            <person name="Gao K."/>
            <person name="Chen Z."/>
            <person name="Li J."/>
            <person name="Yang X."/>
            <person name="Yang X."/>
            <person name="Zhou J."/>
            <person name="Guo T."/>
            <person name="Zhao T."/>
            <person name="Huang S."/>
            <person name="Miao D."/>
            <person name="Khan W.U."/>
            <person name="Rao P."/>
            <person name="Ye M."/>
            <person name="Lei B."/>
            <person name="Liao W."/>
            <person name="Wang J."/>
            <person name="Ji L."/>
            <person name="Li Y."/>
            <person name="Guo B."/>
            <person name="Mustafa N.S."/>
            <person name="Li S."/>
            <person name="Yun Q."/>
            <person name="Keller S.R."/>
            <person name="Mao J."/>
            <person name="Zhang R."/>
            <person name="Strauss S.H."/>
        </authorList>
    </citation>
    <scope>NUCLEOTIDE SEQUENCE</scope>
    <source>
        <strain evidence="6">GM15</strain>
        <tissue evidence="6">Leaf</tissue>
    </source>
</reference>
<dbReference type="OrthoDB" id="6372431at2759"/>
<dbReference type="PANTHER" id="PTHR11782">
    <property type="entry name" value="ADENOSINE/GUANOSINE DIPHOSPHATASE"/>
    <property type="match status" value="1"/>
</dbReference>
<keyword evidence="5" id="KW-0812">Transmembrane</keyword>
<evidence type="ECO:0000256" key="4">
    <source>
        <dbReference type="PIRSR" id="PIRSR600407-2"/>
    </source>
</evidence>
<keyword evidence="4" id="KW-0547">Nucleotide-binding</keyword>
<name>A0A8X8C956_POPTO</name>
<proteinExistence type="inferred from homology"/>
<evidence type="ECO:0000313" key="7">
    <source>
        <dbReference type="Proteomes" id="UP000886885"/>
    </source>
</evidence>